<keyword evidence="3" id="KW-0547">Nucleotide-binding</keyword>
<dbReference type="Pfam" id="PF13749">
    <property type="entry name" value="HATPase_c_4"/>
    <property type="match status" value="1"/>
</dbReference>
<dbReference type="SUPFAM" id="SSF46785">
    <property type="entry name" value="Winged helix' DNA-binding domain"/>
    <property type="match status" value="1"/>
</dbReference>
<proteinExistence type="predicted"/>
<evidence type="ECO:0000259" key="1">
    <source>
        <dbReference type="Pfam" id="PF04326"/>
    </source>
</evidence>
<evidence type="ECO:0000313" key="2">
    <source>
        <dbReference type="EMBL" id="CUS86093.1"/>
    </source>
</evidence>
<accession>A0A0P1LV76</accession>
<dbReference type="Proteomes" id="UP000182011">
    <property type="component" value="Unassembled WGS sequence"/>
</dbReference>
<dbReference type="EMBL" id="CZVI01000010">
    <property type="protein sequence ID" value="CUS86093.1"/>
    <property type="molecule type" value="Genomic_DNA"/>
</dbReference>
<dbReference type="PANTHER" id="PTHR30595:SF6">
    <property type="entry name" value="SCHLAFEN ALBA-2 DOMAIN-CONTAINING PROTEIN"/>
    <property type="match status" value="1"/>
</dbReference>
<dbReference type="InterPro" id="IPR007421">
    <property type="entry name" value="Schlafen_AlbA_2_dom"/>
</dbReference>
<name>A0A0P1NU09_9BACT</name>
<keyword evidence="5" id="KW-1185">Reference proteome</keyword>
<dbReference type="PANTHER" id="PTHR30595">
    <property type="entry name" value="GLPR-RELATED TRANSCRIPTIONAL REPRESSOR"/>
    <property type="match status" value="1"/>
</dbReference>
<protein>
    <submittedName>
        <fullName evidence="3">ATP-dependent DNA helicase RecG</fullName>
    </submittedName>
</protein>
<accession>A0A0P1M856</accession>
<gene>
    <name evidence="3" type="ORF">JGI4_02156</name>
    <name evidence="2" type="ORF">JGI8_00965</name>
</gene>
<dbReference type="Gene3D" id="3.30.950.30">
    <property type="entry name" value="Schlafen, AAA domain"/>
    <property type="match status" value="1"/>
</dbReference>
<dbReference type="AlphaFoldDB" id="A0A0P1NU09"/>
<dbReference type="Gene3D" id="3.30.565.60">
    <property type="match status" value="1"/>
</dbReference>
<evidence type="ECO:0000313" key="5">
    <source>
        <dbReference type="Proteomes" id="UP000182200"/>
    </source>
</evidence>
<dbReference type="InterPro" id="IPR038475">
    <property type="entry name" value="RecG_C_sf"/>
</dbReference>
<dbReference type="RefSeq" id="WP_047133325.1">
    <property type="nucleotide sequence ID" value="NZ_CZVI01000010.1"/>
</dbReference>
<dbReference type="InterPro" id="IPR038461">
    <property type="entry name" value="Schlafen_AlbA_2_dom_sf"/>
</dbReference>
<dbReference type="InterPro" id="IPR036390">
    <property type="entry name" value="WH_DNA-bd_sf"/>
</dbReference>
<evidence type="ECO:0000313" key="4">
    <source>
        <dbReference type="Proteomes" id="UP000182011"/>
    </source>
</evidence>
<evidence type="ECO:0000313" key="3">
    <source>
        <dbReference type="EMBL" id="CUU08680.1"/>
    </source>
</evidence>
<keyword evidence="3" id="KW-0067">ATP-binding</keyword>
<feature type="domain" description="Schlafen AlbA-2" evidence="1">
    <location>
        <begin position="7"/>
        <end position="113"/>
    </location>
</feature>
<dbReference type="STRING" id="1633631.GCA_001442925_02149"/>
<keyword evidence="3" id="KW-0378">Hydrolase</keyword>
<accession>A0A0P1NU09</accession>
<dbReference type="InterPro" id="IPR036388">
    <property type="entry name" value="WH-like_DNA-bd_sf"/>
</dbReference>
<reference evidence="3 4" key="1">
    <citation type="submission" date="2015-11" db="EMBL/GenBank/DDBJ databases">
        <authorList>
            <person name="Zhang Y."/>
            <person name="Guo Z."/>
        </authorList>
    </citation>
    <scope>NUCLEOTIDE SEQUENCE [LARGE SCALE GENOMIC DNA]</scope>
    <source>
        <strain evidence="3">JGI-4</strain>
    </source>
</reference>
<dbReference type="Pfam" id="PF04326">
    <property type="entry name" value="SLFN_AlbA_2"/>
    <property type="match status" value="1"/>
</dbReference>
<organism evidence="3 4">
    <name type="scientific">Candidatus Kryptonium thompsonii</name>
    <dbReference type="NCBI Taxonomy" id="1633631"/>
    <lineage>
        <taxon>Bacteria</taxon>
        <taxon>Pseudomonadati</taxon>
        <taxon>Candidatus Kryptoniota</taxon>
        <taxon>Candidatus Kryptonium</taxon>
    </lineage>
</organism>
<dbReference type="Proteomes" id="UP000182200">
    <property type="component" value="Unassembled WGS sequence"/>
</dbReference>
<accession>A0A0P1LYN8</accession>
<dbReference type="Gene3D" id="1.10.10.10">
    <property type="entry name" value="Winged helix-like DNA-binding domain superfamily/Winged helix DNA-binding domain"/>
    <property type="match status" value="1"/>
</dbReference>
<accession>A0A0P1MBS5</accession>
<keyword evidence="3" id="KW-0347">Helicase</keyword>
<dbReference type="EMBL" id="FAOP01000010">
    <property type="protein sequence ID" value="CUU08680.1"/>
    <property type="molecule type" value="Genomic_DNA"/>
</dbReference>
<accession>A0A0N7MU14</accession>
<accession>A0A0S4NCP9</accession>
<accession>A0A0N7MYU5</accession>
<reference evidence="2 5" key="2">
    <citation type="submission" date="2015-11" db="EMBL/GenBank/DDBJ databases">
        <authorList>
            <person name="Varghese N."/>
        </authorList>
    </citation>
    <scope>NUCLEOTIDE SEQUENCE [LARGE SCALE GENOMIC DNA]</scope>
    <source>
        <strain evidence="2 5">JGI-8</strain>
    </source>
</reference>
<dbReference type="GO" id="GO:0004386">
    <property type="term" value="F:helicase activity"/>
    <property type="evidence" value="ECO:0007669"/>
    <property type="project" value="UniProtKB-KW"/>
</dbReference>
<sequence length="444" mass="51382">MKNIKIEDKYTEFKEEFSESTLKTICAFANTEGGKVFIGIRDDGSVKGVDIDNKKLREITERIVTKLGIHPKILIKKLEEKQILEISVEKSNVPISYEGKYYERVGNTTREMSPERLKDFFLKTQNWDALTLENANFEEIDEESVRKFINSARARGRLTIFDESSDIKTIFEHLKLSINGKLTNGAIILFGKDPQKYFLNAVLRVVRLKNEATIIGDRLITGNLFKQVVEGETAIKNFLNVRYEIKGLERREIWDYPLPAIREALINAIIHRDYFKWNVQTQIKIFDDYIWFYNIGKLPEGITIEQLKKPHSSVPRNPLIVHIFYLAGLIEEVGSGIGRMIEEMNKANLPEPEFKEEMGGFSVYFRKDIYTEEYLRNLGLNERQIKAVMYVKEKGKITNKEYREINQVSKPTASRELAILVNKKILRQEGITGKGTFYSLIKGS</sequence>